<protein>
    <submittedName>
        <fullName evidence="4">HEAT repeat domain-containing protein</fullName>
    </submittedName>
</protein>
<accession>A0AAE4FUM2</accession>
<dbReference type="Proteomes" id="UP001268256">
    <property type="component" value="Unassembled WGS sequence"/>
</dbReference>
<evidence type="ECO:0000256" key="1">
    <source>
        <dbReference type="ARBA" id="ARBA00022549"/>
    </source>
</evidence>
<organism evidence="4 5">
    <name type="scientific">Pseudocalidococcus azoricus BACA0444</name>
    <dbReference type="NCBI Taxonomy" id="2918990"/>
    <lineage>
        <taxon>Bacteria</taxon>
        <taxon>Bacillati</taxon>
        <taxon>Cyanobacteriota</taxon>
        <taxon>Cyanophyceae</taxon>
        <taxon>Acaryochloridales</taxon>
        <taxon>Thermosynechococcaceae</taxon>
        <taxon>Pseudocalidococcus</taxon>
        <taxon>Pseudocalidococcus azoricus</taxon>
    </lineage>
</organism>
<dbReference type="InterPro" id="IPR016024">
    <property type="entry name" value="ARM-type_fold"/>
</dbReference>
<keyword evidence="2" id="KW-0605">Phycobilisome</keyword>
<dbReference type="SUPFAM" id="SSF48371">
    <property type="entry name" value="ARM repeat"/>
    <property type="match status" value="1"/>
</dbReference>
<keyword evidence="5" id="KW-1185">Reference proteome</keyword>
<dbReference type="InterPro" id="IPR004155">
    <property type="entry name" value="PBS_lyase_HEAT"/>
</dbReference>
<dbReference type="RefSeq" id="WP_322878507.1">
    <property type="nucleotide sequence ID" value="NZ_JAVMIP010000010.1"/>
</dbReference>
<dbReference type="PANTHER" id="PTHR12697">
    <property type="entry name" value="PBS LYASE HEAT-LIKE PROTEIN"/>
    <property type="match status" value="1"/>
</dbReference>
<evidence type="ECO:0000256" key="2">
    <source>
        <dbReference type="ARBA" id="ARBA00022738"/>
    </source>
</evidence>
<evidence type="ECO:0000313" key="5">
    <source>
        <dbReference type="Proteomes" id="UP001268256"/>
    </source>
</evidence>
<reference evidence="5" key="1">
    <citation type="submission" date="2023-07" db="EMBL/GenBank/DDBJ databases">
        <authorList>
            <person name="Luz R."/>
            <person name="Cordeiro R."/>
            <person name="Fonseca A."/>
            <person name="Goncalves V."/>
        </authorList>
    </citation>
    <scope>NUCLEOTIDE SEQUENCE [LARGE SCALE GENOMIC DNA]</scope>
    <source>
        <strain evidence="5">BACA0444</strain>
    </source>
</reference>
<sequence length="295" mass="31248">MTTSLLSAFSSPALNPPRVPSGEADSATIFLQMVAQLSHADTSLRYYAAWWLGKFGRQAQVTPELRAQAVSALIEALADQADRTELGGYPLRRNAARALGKLGDLRAVSPLIACLACEDFYVREAAAQALGQLGDLVAIPPLLELLAGGVAAAQFVPGRPHLIQPYEAVLESLGQLQAKDAVPEIRPFLNHSMDRVKFAAARALCQLTGDAAAAELLIQALNSPDVQLRRSALLDLGATGYLPAASAIAGAAVENSFKLIALRGLVQGAMRVVDLSQSDFPPELTELLMLMDGLL</sequence>
<proteinExistence type="predicted"/>
<dbReference type="EMBL" id="JAVMIP010000010">
    <property type="protein sequence ID" value="MDS3861261.1"/>
    <property type="molecule type" value="Genomic_DNA"/>
</dbReference>
<dbReference type="Pfam" id="PF13646">
    <property type="entry name" value="HEAT_2"/>
    <property type="match status" value="2"/>
</dbReference>
<dbReference type="GO" id="GO:0030089">
    <property type="term" value="C:phycobilisome"/>
    <property type="evidence" value="ECO:0007669"/>
    <property type="project" value="UniProtKB-KW"/>
</dbReference>
<dbReference type="PANTHER" id="PTHR12697:SF5">
    <property type="entry name" value="DEOXYHYPUSINE HYDROXYLASE"/>
    <property type="match status" value="1"/>
</dbReference>
<comment type="caution">
    <text evidence="4">The sequence shown here is derived from an EMBL/GenBank/DDBJ whole genome shotgun (WGS) entry which is preliminary data.</text>
</comment>
<gene>
    <name evidence="4" type="ORF">RIF25_10625</name>
</gene>
<evidence type="ECO:0000256" key="3">
    <source>
        <dbReference type="SAM" id="MobiDB-lite"/>
    </source>
</evidence>
<dbReference type="SMART" id="SM00567">
    <property type="entry name" value="EZ_HEAT"/>
    <property type="match status" value="5"/>
</dbReference>
<evidence type="ECO:0000313" key="4">
    <source>
        <dbReference type="EMBL" id="MDS3861261.1"/>
    </source>
</evidence>
<feature type="compositionally biased region" description="Polar residues" evidence="3">
    <location>
        <begin position="1"/>
        <end position="13"/>
    </location>
</feature>
<keyword evidence="1" id="KW-0042">Antenna complex</keyword>
<feature type="region of interest" description="Disordered" evidence="3">
    <location>
        <begin position="1"/>
        <end position="20"/>
    </location>
</feature>
<dbReference type="AlphaFoldDB" id="A0AAE4FUM2"/>
<dbReference type="GO" id="GO:0016491">
    <property type="term" value="F:oxidoreductase activity"/>
    <property type="evidence" value="ECO:0007669"/>
    <property type="project" value="TreeGrafter"/>
</dbReference>
<dbReference type="InterPro" id="IPR011989">
    <property type="entry name" value="ARM-like"/>
</dbReference>
<dbReference type="Pfam" id="PF03130">
    <property type="entry name" value="HEAT_PBS"/>
    <property type="match status" value="1"/>
</dbReference>
<name>A0AAE4FUM2_9CYAN</name>
<dbReference type="Gene3D" id="1.25.10.10">
    <property type="entry name" value="Leucine-rich Repeat Variant"/>
    <property type="match status" value="2"/>
</dbReference>